<name>A0AAV2HE77_LYMST</name>
<dbReference type="EMBL" id="CAXITT010000108">
    <property type="protein sequence ID" value="CAL1532176.1"/>
    <property type="molecule type" value="Genomic_DNA"/>
</dbReference>
<protein>
    <submittedName>
        <fullName evidence="1">Uncharacterized protein</fullName>
    </submittedName>
</protein>
<proteinExistence type="predicted"/>
<feature type="non-terminal residue" evidence="1">
    <location>
        <position position="83"/>
    </location>
</feature>
<evidence type="ECO:0000313" key="1">
    <source>
        <dbReference type="EMBL" id="CAL1532176.1"/>
    </source>
</evidence>
<reference evidence="1 2" key="1">
    <citation type="submission" date="2024-04" db="EMBL/GenBank/DDBJ databases">
        <authorList>
            <consortium name="Genoscope - CEA"/>
            <person name="William W."/>
        </authorList>
    </citation>
    <scope>NUCLEOTIDE SEQUENCE [LARGE SCALE GENOMIC DNA]</scope>
</reference>
<gene>
    <name evidence="1" type="ORF">GSLYS_00006255001</name>
</gene>
<comment type="caution">
    <text evidence="1">The sequence shown here is derived from an EMBL/GenBank/DDBJ whole genome shotgun (WGS) entry which is preliminary data.</text>
</comment>
<accession>A0AAV2HE77</accession>
<organism evidence="1 2">
    <name type="scientific">Lymnaea stagnalis</name>
    <name type="common">Great pond snail</name>
    <name type="synonym">Helix stagnalis</name>
    <dbReference type="NCBI Taxonomy" id="6523"/>
    <lineage>
        <taxon>Eukaryota</taxon>
        <taxon>Metazoa</taxon>
        <taxon>Spiralia</taxon>
        <taxon>Lophotrochozoa</taxon>
        <taxon>Mollusca</taxon>
        <taxon>Gastropoda</taxon>
        <taxon>Heterobranchia</taxon>
        <taxon>Euthyneura</taxon>
        <taxon>Panpulmonata</taxon>
        <taxon>Hygrophila</taxon>
        <taxon>Lymnaeoidea</taxon>
        <taxon>Lymnaeidae</taxon>
        <taxon>Lymnaea</taxon>
    </lineage>
</organism>
<keyword evidence="2" id="KW-1185">Reference proteome</keyword>
<sequence length="83" mass="8830">MVLNDAQGSTFTCNNGYLIDERTMDLFCDAPISTAKLTLRGKDVGYLCSLSISGGRNVALKQRAVQSSNSNNLSLADKAVDGN</sequence>
<dbReference type="Proteomes" id="UP001497497">
    <property type="component" value="Unassembled WGS sequence"/>
</dbReference>
<dbReference type="AlphaFoldDB" id="A0AAV2HE77"/>
<evidence type="ECO:0000313" key="2">
    <source>
        <dbReference type="Proteomes" id="UP001497497"/>
    </source>
</evidence>